<dbReference type="InterPro" id="IPR051050">
    <property type="entry name" value="Lipid_II_flippase_MurJ/MviN"/>
</dbReference>
<evidence type="ECO:0000313" key="11">
    <source>
        <dbReference type="Proteomes" id="UP000178319"/>
    </source>
</evidence>
<dbReference type="EMBL" id="MHBZ01000029">
    <property type="protein sequence ID" value="OGY10808.1"/>
    <property type="molecule type" value="Genomic_DNA"/>
</dbReference>
<evidence type="ECO:0000256" key="3">
    <source>
        <dbReference type="ARBA" id="ARBA00022692"/>
    </source>
</evidence>
<comment type="function">
    <text evidence="8">Involved in peptidoglycan biosynthesis. Transports lipid-linked peptidoglycan precursors from the inner to the outer leaflet of the cytoplasmic membrane.</text>
</comment>
<dbReference type="GO" id="GO:0071555">
    <property type="term" value="P:cell wall organization"/>
    <property type="evidence" value="ECO:0007669"/>
    <property type="project" value="UniProtKB-KW"/>
</dbReference>
<keyword evidence="6 8" id="KW-1133">Transmembrane helix</keyword>
<sequence>MVETILRRGKTFFYAKQRTILSAATVIMLMIAASRLLGLIRNRVFVHFFSARELDTYLAAFQLPDLIFEVIVLGAMSSAFIPTFAKSLAQKKEKEAWHLAGIVLNVMLALFSILSVFIFTFAYPLYDHVASGFTGDQVAQTVLFTRILLIAQMFFAASYVFTAVLESNQRFIIPAIAPLFYNAGIILTTVFFAEKLGLMAPVIGAVIGSFLHFAIQAPLAISLGFRPVLSLNFSNPHLKKVVKLALPRIIELSAFQAKRLVDLFLASLVAGGLTYFKFGDSVAVLPTSLFGLSIAKASLPQLSKQATGRIEEFKITFAASFSQIIFFVVPASVLLAVLRIPIVRLAFGSPRFTWDDTLQTGYVLSAFAIGIFAYSLSLLISRAFYALHDTTTPVKVSFLTIGVNVVLGLVFVLGLRLPTWSLALSYSLAGIFQVIVLFGLLSKRVKGFANYNIKQTLTKVIAAASLSGSVMFILLRVLDRSAWDKKLSFLGKFGLALPTTFEHFVLDTRYTANLIVLTFVVATIGIAIYLLTTWFLGVKELSVLLSTLKKFSTLLTSNKNSLSSSGDTVTPPQSESPPS</sequence>
<feature type="transmembrane region" description="Helical" evidence="8">
    <location>
        <begin position="396"/>
        <end position="414"/>
    </location>
</feature>
<keyword evidence="7 8" id="KW-0472">Membrane</keyword>
<comment type="caution">
    <text evidence="10">The sequence shown here is derived from an EMBL/GenBank/DDBJ whole genome shotgun (WGS) entry which is preliminary data.</text>
</comment>
<feature type="transmembrane region" description="Helical" evidence="8">
    <location>
        <begin position="20"/>
        <end position="40"/>
    </location>
</feature>
<evidence type="ECO:0000256" key="1">
    <source>
        <dbReference type="ARBA" id="ARBA00004651"/>
    </source>
</evidence>
<feature type="transmembrane region" description="Helical" evidence="8">
    <location>
        <begin position="171"/>
        <end position="192"/>
    </location>
</feature>
<accession>A0A1G1V5X0</accession>
<evidence type="ECO:0000256" key="9">
    <source>
        <dbReference type="SAM" id="MobiDB-lite"/>
    </source>
</evidence>
<evidence type="ECO:0000256" key="6">
    <source>
        <dbReference type="ARBA" id="ARBA00022989"/>
    </source>
</evidence>
<gene>
    <name evidence="8" type="primary">murJ</name>
    <name evidence="10" type="ORF">A3D26_01470</name>
</gene>
<keyword evidence="2 8" id="KW-1003">Cell membrane</keyword>
<dbReference type="AlphaFoldDB" id="A0A1G1V5X0"/>
<keyword evidence="3 8" id="KW-0812">Transmembrane</keyword>
<dbReference type="UniPathway" id="UPA00219"/>
<evidence type="ECO:0000256" key="5">
    <source>
        <dbReference type="ARBA" id="ARBA00022984"/>
    </source>
</evidence>
<feature type="transmembrane region" description="Helical" evidence="8">
    <location>
        <begin position="143"/>
        <end position="164"/>
    </location>
</feature>
<dbReference type="STRING" id="1797516.A3D26_01470"/>
<feature type="region of interest" description="Disordered" evidence="9">
    <location>
        <begin position="558"/>
        <end position="579"/>
    </location>
</feature>
<dbReference type="InterPro" id="IPR004268">
    <property type="entry name" value="MurJ"/>
</dbReference>
<dbReference type="PANTHER" id="PTHR47019">
    <property type="entry name" value="LIPID II FLIPPASE MURJ"/>
    <property type="match status" value="1"/>
</dbReference>
<evidence type="ECO:0000256" key="8">
    <source>
        <dbReference type="HAMAP-Rule" id="MF_02078"/>
    </source>
</evidence>
<feature type="transmembrane region" description="Helical" evidence="8">
    <location>
        <begin position="514"/>
        <end position="536"/>
    </location>
</feature>
<protein>
    <recommendedName>
        <fullName evidence="8">Probable lipid II flippase MurJ</fullName>
    </recommendedName>
</protein>
<dbReference type="HAMAP" id="MF_02078">
    <property type="entry name" value="MurJ_MviN"/>
    <property type="match status" value="1"/>
</dbReference>
<dbReference type="GO" id="GO:0034204">
    <property type="term" value="P:lipid translocation"/>
    <property type="evidence" value="ECO:0007669"/>
    <property type="project" value="TreeGrafter"/>
</dbReference>
<comment type="similarity">
    <text evidence="8">Belongs to the MurJ/MviN family.</text>
</comment>
<dbReference type="CDD" id="cd13123">
    <property type="entry name" value="MATE_MurJ_like"/>
    <property type="match status" value="1"/>
</dbReference>
<feature type="transmembrane region" description="Helical" evidence="8">
    <location>
        <begin position="198"/>
        <end position="221"/>
    </location>
</feature>
<evidence type="ECO:0000256" key="2">
    <source>
        <dbReference type="ARBA" id="ARBA00022475"/>
    </source>
</evidence>
<dbReference type="GO" id="GO:0015648">
    <property type="term" value="F:lipid-linked peptidoglycan transporter activity"/>
    <property type="evidence" value="ECO:0007669"/>
    <property type="project" value="UniProtKB-UniRule"/>
</dbReference>
<dbReference type="GO" id="GO:0008360">
    <property type="term" value="P:regulation of cell shape"/>
    <property type="evidence" value="ECO:0007669"/>
    <property type="project" value="UniProtKB-KW"/>
</dbReference>
<feature type="transmembrane region" description="Helical" evidence="8">
    <location>
        <begin position="97"/>
        <end position="123"/>
    </location>
</feature>
<comment type="pathway">
    <text evidence="8">Cell wall biogenesis; peptidoglycan biosynthesis.</text>
</comment>
<feature type="transmembrane region" description="Helical" evidence="8">
    <location>
        <begin position="420"/>
        <end position="440"/>
    </location>
</feature>
<dbReference type="GO" id="GO:0009252">
    <property type="term" value="P:peptidoglycan biosynthetic process"/>
    <property type="evidence" value="ECO:0007669"/>
    <property type="project" value="UniProtKB-UniRule"/>
</dbReference>
<keyword evidence="5 8" id="KW-0573">Peptidoglycan synthesis</keyword>
<name>A0A1G1V5X0_9BACT</name>
<evidence type="ECO:0000313" key="10">
    <source>
        <dbReference type="EMBL" id="OGY10808.1"/>
    </source>
</evidence>
<keyword evidence="4 8" id="KW-0133">Cell shape</keyword>
<keyword evidence="8" id="KW-0813">Transport</keyword>
<dbReference type="PANTHER" id="PTHR47019:SF1">
    <property type="entry name" value="LIPID II FLIPPASE MURJ"/>
    <property type="match status" value="1"/>
</dbReference>
<feature type="transmembrane region" description="Helical" evidence="8">
    <location>
        <begin position="66"/>
        <end position="85"/>
    </location>
</feature>
<feature type="transmembrane region" description="Helical" evidence="8">
    <location>
        <begin position="260"/>
        <end position="276"/>
    </location>
</feature>
<dbReference type="Proteomes" id="UP000178319">
    <property type="component" value="Unassembled WGS sequence"/>
</dbReference>
<dbReference type="NCBIfam" id="TIGR01695">
    <property type="entry name" value="murJ_mviN"/>
    <property type="match status" value="1"/>
</dbReference>
<organism evidence="10 11">
    <name type="scientific">Candidatus Blackburnbacteria bacterium RIFCSPHIGHO2_02_FULL_44_20</name>
    <dbReference type="NCBI Taxonomy" id="1797516"/>
    <lineage>
        <taxon>Bacteria</taxon>
        <taxon>Candidatus Blackburniibacteriota</taxon>
    </lineage>
</organism>
<dbReference type="PRINTS" id="PR01806">
    <property type="entry name" value="VIRFACTRMVIN"/>
</dbReference>
<evidence type="ECO:0000256" key="4">
    <source>
        <dbReference type="ARBA" id="ARBA00022960"/>
    </source>
</evidence>
<feature type="transmembrane region" description="Helical" evidence="8">
    <location>
        <begin position="320"/>
        <end position="342"/>
    </location>
</feature>
<feature type="transmembrane region" description="Helical" evidence="8">
    <location>
        <begin position="460"/>
        <end position="478"/>
    </location>
</feature>
<proteinExistence type="inferred from homology"/>
<dbReference type="GO" id="GO:0005886">
    <property type="term" value="C:plasma membrane"/>
    <property type="evidence" value="ECO:0007669"/>
    <property type="project" value="UniProtKB-SubCell"/>
</dbReference>
<keyword evidence="8" id="KW-0961">Cell wall biogenesis/degradation</keyword>
<dbReference type="Pfam" id="PF03023">
    <property type="entry name" value="MurJ"/>
    <property type="match status" value="1"/>
</dbReference>
<feature type="transmembrane region" description="Helical" evidence="8">
    <location>
        <begin position="362"/>
        <end position="384"/>
    </location>
</feature>
<comment type="subcellular location">
    <subcellularLocation>
        <location evidence="1 8">Cell membrane</location>
        <topology evidence="1 8">Multi-pass membrane protein</topology>
    </subcellularLocation>
</comment>
<reference evidence="10 11" key="1">
    <citation type="journal article" date="2016" name="Nat. Commun.">
        <title>Thousands of microbial genomes shed light on interconnected biogeochemical processes in an aquifer system.</title>
        <authorList>
            <person name="Anantharaman K."/>
            <person name="Brown C.T."/>
            <person name="Hug L.A."/>
            <person name="Sharon I."/>
            <person name="Castelle C.J."/>
            <person name="Probst A.J."/>
            <person name="Thomas B.C."/>
            <person name="Singh A."/>
            <person name="Wilkins M.J."/>
            <person name="Karaoz U."/>
            <person name="Brodie E.L."/>
            <person name="Williams K.H."/>
            <person name="Hubbard S.S."/>
            <person name="Banfield J.F."/>
        </authorList>
    </citation>
    <scope>NUCLEOTIDE SEQUENCE [LARGE SCALE GENOMIC DNA]</scope>
</reference>
<evidence type="ECO:0000256" key="7">
    <source>
        <dbReference type="ARBA" id="ARBA00023136"/>
    </source>
</evidence>